<keyword evidence="8" id="KW-1185">Reference proteome</keyword>
<dbReference type="InterPro" id="IPR001296">
    <property type="entry name" value="Glyco_trans_1"/>
</dbReference>
<comment type="caution">
    <text evidence="7">The sequence shown here is derived from an EMBL/GenBank/DDBJ whole genome shotgun (WGS) entry which is preliminary data.</text>
</comment>
<dbReference type="GO" id="GO:0005978">
    <property type="term" value="P:glycogen biosynthetic process"/>
    <property type="evidence" value="ECO:0007669"/>
    <property type="project" value="TreeGrafter"/>
</dbReference>
<evidence type="ECO:0000259" key="5">
    <source>
        <dbReference type="Pfam" id="PF00534"/>
    </source>
</evidence>
<proteinExistence type="predicted"/>
<evidence type="ECO:0000256" key="4">
    <source>
        <dbReference type="ARBA" id="ARBA00022679"/>
    </source>
</evidence>
<evidence type="ECO:0000259" key="6">
    <source>
        <dbReference type="Pfam" id="PF08323"/>
    </source>
</evidence>
<protein>
    <recommendedName>
        <fullName evidence="2">starch synthase</fullName>
        <ecNumber evidence="2">2.4.1.21</ecNumber>
    </recommendedName>
</protein>
<evidence type="ECO:0000256" key="2">
    <source>
        <dbReference type="ARBA" id="ARBA00012588"/>
    </source>
</evidence>
<feature type="domain" description="Starch synthase catalytic" evidence="6">
    <location>
        <begin position="1"/>
        <end position="250"/>
    </location>
</feature>
<evidence type="ECO:0000256" key="3">
    <source>
        <dbReference type="ARBA" id="ARBA00022676"/>
    </source>
</evidence>
<name>A0A2N5Y7T2_9GAMM</name>
<keyword evidence="4" id="KW-0808">Transferase</keyword>
<dbReference type="GO" id="GO:0009011">
    <property type="term" value="F:alpha-1,4-glucan glucosyltransferase (ADP-glucose donor) activity"/>
    <property type="evidence" value="ECO:0007669"/>
    <property type="project" value="UniProtKB-EC"/>
</dbReference>
<evidence type="ECO:0000313" key="7">
    <source>
        <dbReference type="EMBL" id="PLW84451.1"/>
    </source>
</evidence>
<dbReference type="Proteomes" id="UP000234845">
    <property type="component" value="Unassembled WGS sequence"/>
</dbReference>
<dbReference type="Pfam" id="PF00534">
    <property type="entry name" value="Glycos_transf_1"/>
    <property type="match status" value="1"/>
</dbReference>
<dbReference type="CDD" id="cd03791">
    <property type="entry name" value="GT5_Glycogen_synthase_DULL1-like"/>
    <property type="match status" value="1"/>
</dbReference>
<dbReference type="SUPFAM" id="SSF53756">
    <property type="entry name" value="UDP-Glycosyltransferase/glycogen phosphorylase"/>
    <property type="match status" value="1"/>
</dbReference>
<evidence type="ECO:0000313" key="8">
    <source>
        <dbReference type="Proteomes" id="UP000234845"/>
    </source>
</evidence>
<dbReference type="AlphaFoldDB" id="A0A2N5Y7T2"/>
<dbReference type="OrthoDB" id="9808590at2"/>
<dbReference type="EMBL" id="PKLZ01000001">
    <property type="protein sequence ID" value="PLW84451.1"/>
    <property type="molecule type" value="Genomic_DNA"/>
</dbReference>
<reference evidence="8" key="1">
    <citation type="submission" date="2017-11" db="EMBL/GenBank/DDBJ databases">
        <title>The draft genome sequence of Chromatocurvus sp. F02.</title>
        <authorList>
            <person name="Du Z.-J."/>
            <person name="Chang Y.-Q."/>
        </authorList>
    </citation>
    <scope>NUCLEOTIDE SEQUENCE [LARGE SCALE GENOMIC DNA]</scope>
    <source>
        <strain evidence="8">F02</strain>
    </source>
</reference>
<dbReference type="Pfam" id="PF08323">
    <property type="entry name" value="Glyco_transf_5"/>
    <property type="match status" value="1"/>
</dbReference>
<gene>
    <name evidence="7" type="ORF">CWI75_01570</name>
</gene>
<feature type="domain" description="Glycosyl transferase family 1" evidence="5">
    <location>
        <begin position="344"/>
        <end position="460"/>
    </location>
</feature>
<dbReference type="PANTHER" id="PTHR45825">
    <property type="entry name" value="GRANULE-BOUND STARCH SYNTHASE 1, CHLOROPLASTIC/AMYLOPLASTIC"/>
    <property type="match status" value="1"/>
</dbReference>
<comment type="catalytic activity">
    <reaction evidence="1">
        <text>[(1-&gt;4)-alpha-D-glucosyl](n) + ADP-alpha-D-glucose = [(1-&gt;4)-alpha-D-glucosyl](n+1) + ADP + H(+)</text>
        <dbReference type="Rhea" id="RHEA:18189"/>
        <dbReference type="Rhea" id="RHEA-COMP:9584"/>
        <dbReference type="Rhea" id="RHEA-COMP:9587"/>
        <dbReference type="ChEBI" id="CHEBI:15378"/>
        <dbReference type="ChEBI" id="CHEBI:15444"/>
        <dbReference type="ChEBI" id="CHEBI:57498"/>
        <dbReference type="ChEBI" id="CHEBI:456216"/>
        <dbReference type="EC" id="2.4.1.21"/>
    </reaction>
</comment>
<dbReference type="GO" id="GO:0005829">
    <property type="term" value="C:cytosol"/>
    <property type="evidence" value="ECO:0007669"/>
    <property type="project" value="TreeGrafter"/>
</dbReference>
<evidence type="ECO:0000256" key="1">
    <source>
        <dbReference type="ARBA" id="ARBA00001478"/>
    </source>
</evidence>
<dbReference type="InterPro" id="IPR013534">
    <property type="entry name" value="Starch_synth_cat_dom"/>
</dbReference>
<accession>A0A2N5Y7T2</accession>
<organism evidence="7 8">
    <name type="scientific">Kineobactrum sediminis</name>
    <dbReference type="NCBI Taxonomy" id="1905677"/>
    <lineage>
        <taxon>Bacteria</taxon>
        <taxon>Pseudomonadati</taxon>
        <taxon>Pseudomonadota</taxon>
        <taxon>Gammaproteobacteria</taxon>
        <taxon>Cellvibrionales</taxon>
        <taxon>Halieaceae</taxon>
        <taxon>Kineobactrum</taxon>
    </lineage>
</organism>
<dbReference type="PANTHER" id="PTHR45825:SF11">
    <property type="entry name" value="ALPHA AMYLASE DOMAIN-CONTAINING PROTEIN"/>
    <property type="match status" value="1"/>
</dbReference>
<sequence>MVAAENGALPGGKVGGMGDVIRDVPSALVPLGHDLTVLTPGYQHFSRYQDAVQTAIIEVPFRGGIESVTLWALPPDPRHPGVNYRVLEHPLLAPCGPGKIYCDDPPGQPFAMDSSKFALFCAAVAQALVQDKLPCPDVLHLHDWHTAMVALLIHFDPALASLQSVHRVYTIHNLALQGIRPVAGDDSALTSWFPYLGWDHELIGDPRYPDCFNPMRAGINLCHKVHTVSPTYAAEIQTDSQGEGLSGDLRRAAAESRLEGILNGCEYPGDSAATDFETLLAAARRELYKWQAAGTAVTADRTLAQIAHYLESGRRPSLLVTSVGRLTDQKVSLLKTPMADGLSCMEHLLQRLGEDGLLIMLGSGDHQYERFFAELAGTATNFIFLCGFSESFAESLYVTGDLFLMPSSFEPCGISQMLAMRGAQPCLVHAVGGLADTVQDGVNGFSFGGADAPEQAARFLQRFSEVLTLRTQHPEHWRDVCERAAAARFQWADIARAYDDRLYRSGLANKR</sequence>
<keyword evidence="3" id="KW-0328">Glycosyltransferase</keyword>
<dbReference type="EC" id="2.4.1.21" evidence="2"/>
<dbReference type="Gene3D" id="3.40.50.2000">
    <property type="entry name" value="Glycogen Phosphorylase B"/>
    <property type="match status" value="2"/>
</dbReference>